<organism evidence="1 2">
    <name type="scientific">Bacillus mobilis</name>
    <dbReference type="NCBI Taxonomy" id="2026190"/>
    <lineage>
        <taxon>Bacteria</taxon>
        <taxon>Bacillati</taxon>
        <taxon>Bacillota</taxon>
        <taxon>Bacilli</taxon>
        <taxon>Bacillales</taxon>
        <taxon>Bacillaceae</taxon>
        <taxon>Bacillus</taxon>
        <taxon>Bacillus cereus group</taxon>
    </lineage>
</organism>
<evidence type="ECO:0000313" key="2">
    <source>
        <dbReference type="Proteomes" id="UP001571110"/>
    </source>
</evidence>
<dbReference type="RefSeq" id="WP_262723196.1">
    <property type="nucleotide sequence ID" value="NZ_JBFDTT010000027.1"/>
</dbReference>
<protein>
    <recommendedName>
        <fullName evidence="3">Immunity protein 30 domain-containing protein</fullName>
    </recommendedName>
</protein>
<name>A0ABV4S3Y4_9BACI</name>
<comment type="caution">
    <text evidence="1">The sequence shown here is derived from an EMBL/GenBank/DDBJ whole genome shotgun (WGS) entry which is preliminary data.</text>
</comment>
<evidence type="ECO:0000313" key="1">
    <source>
        <dbReference type="EMBL" id="MFA2795489.1"/>
    </source>
</evidence>
<evidence type="ECO:0008006" key="3">
    <source>
        <dbReference type="Google" id="ProtNLM"/>
    </source>
</evidence>
<proteinExistence type="predicted"/>
<accession>A0ABV4S3Y4</accession>
<keyword evidence="2" id="KW-1185">Reference proteome</keyword>
<gene>
    <name evidence="1" type="ORF">AB1I70_29970</name>
</gene>
<reference evidence="1 2" key="1">
    <citation type="submission" date="2024-06" db="EMBL/GenBank/DDBJ databases">
        <title>Genetic profile and toxigenic potential of Bacillus cereus isolates from a Norwegian ice cream production plant,.</title>
        <authorList>
            <person name="Lindback T."/>
            <person name="Llarena A.-K."/>
            <person name="O'Sullivan K."/>
            <person name="Monshaugen M."/>
            <person name="Holmemo C.W."/>
            <person name="Aspholm M."/>
        </authorList>
    </citation>
    <scope>NUCLEOTIDE SEQUENCE [LARGE SCALE GENOMIC DNA]</scope>
    <source>
        <strain evidence="1 2">NVH-YM330</strain>
    </source>
</reference>
<dbReference type="EMBL" id="JBFDTY010000025">
    <property type="protein sequence ID" value="MFA2795489.1"/>
    <property type="molecule type" value="Genomic_DNA"/>
</dbReference>
<dbReference type="Proteomes" id="UP001571110">
    <property type="component" value="Unassembled WGS sequence"/>
</dbReference>
<sequence length="65" mass="7588">MLSQNNDLENIKKQMSRITDKTELVNDLTWIAYDLLADEDYTKENAVEALVKVINRELGYISKIR</sequence>